<evidence type="ECO:0000256" key="5">
    <source>
        <dbReference type="ARBA" id="ARBA00022729"/>
    </source>
</evidence>
<dbReference type="AlphaFoldDB" id="A0A2P5PA88"/>
<dbReference type="Pfam" id="PF13486">
    <property type="entry name" value="Dehalogenase"/>
    <property type="match status" value="1"/>
</dbReference>
<keyword evidence="6" id="KW-0408">Iron</keyword>
<evidence type="ECO:0000256" key="6">
    <source>
        <dbReference type="ARBA" id="ARBA00023004"/>
    </source>
</evidence>
<sequence length="516" mass="56541">MSIFHNTVSRRDFMKGIGLTGAGIGGAMTLSAPIFHDLDEAASSNPSVKRAWWVKERAFDDPTVEIDWSMMQRHSVRETMWYYSSFARYIGGASKVKEVVGQGNQLKAKRLAENAPGCDLISTSLSGSSGLYNNSQNYYQAAGTSQGWGGGKSFVGQTTIKRPSDQGLPKWEGTPEQNMRIIRAALRFYGAPAFGVCEYSGNIKSKLTQLYDGGAASMNMAYIDPAVPIKAIDSRPYVFEDVDWAYETKEKLVIPDKKQYWVVTVVQPQSRQMFRQGRGVLRVAANGARYSLQSVWQTKIQGFLRGIGYEGLGYPTRAYGPIPSMAGAILDGMAEMARNNNVAVNPDYGPTAGYFSFLTDLPLTPTPPIDAGMWRFCQTCKVCADACPSQAISQDNQPTWEITPSKKAPTLSPAYSCPGRKSFWTDVVACREFGFLDSCGSCHGVCTFNTDNAASIHQFVRATVATTGLFNGFMSNMHPTFGLGLTPEEDWGKWWDMSLPAYAFDTSVGVTDGGFN</sequence>
<protein>
    <submittedName>
        <fullName evidence="10">Reductive dehalogenase</fullName>
    </submittedName>
</protein>
<dbReference type="PROSITE" id="PS51318">
    <property type="entry name" value="TAT"/>
    <property type="match status" value="1"/>
</dbReference>
<dbReference type="EMBL" id="JQAN02000001">
    <property type="protein sequence ID" value="PPD59226.1"/>
    <property type="molecule type" value="Genomic_DNA"/>
</dbReference>
<accession>A0A2P5PA88</accession>
<keyword evidence="2" id="KW-1003">Cell membrane</keyword>
<evidence type="ECO:0000256" key="9">
    <source>
        <dbReference type="ARBA" id="ARBA00029374"/>
    </source>
</evidence>
<evidence type="ECO:0000313" key="10">
    <source>
        <dbReference type="EMBL" id="PPD59226.1"/>
    </source>
</evidence>
<keyword evidence="11" id="KW-1185">Reference proteome</keyword>
<dbReference type="PROSITE" id="PS51379">
    <property type="entry name" value="4FE4S_FER_2"/>
    <property type="match status" value="1"/>
</dbReference>
<gene>
    <name evidence="10" type="ORF">JP09_000685</name>
</gene>
<reference evidence="10 11" key="1">
    <citation type="journal article" date="2017" name="ISME J.">
        <title>Grape pomace compost harbors organohalide-respiring Dehalogenimonas species with novel reductive dehalogenase genes.</title>
        <authorList>
            <person name="Yang Y."/>
            <person name="Higgins S.A."/>
            <person name="Yan J."/>
            <person name="Simsir B."/>
            <person name="Chourey K."/>
            <person name="Iyer R."/>
            <person name="Hettich R.L."/>
            <person name="Baldwin B."/>
            <person name="Ogles D.M."/>
            <person name="Loffler F.E."/>
        </authorList>
    </citation>
    <scope>NUCLEOTIDE SEQUENCE [LARGE SCALE GENOMIC DNA]</scope>
    <source>
        <strain evidence="10 11">GP</strain>
    </source>
</reference>
<dbReference type="NCBIfam" id="TIGR02486">
    <property type="entry name" value="RDH"/>
    <property type="match status" value="1"/>
</dbReference>
<keyword evidence="4" id="KW-0479">Metal-binding</keyword>
<dbReference type="SUPFAM" id="SSF54862">
    <property type="entry name" value="4Fe-4S ferredoxins"/>
    <property type="match status" value="1"/>
</dbReference>
<evidence type="ECO:0000256" key="7">
    <source>
        <dbReference type="ARBA" id="ARBA00023014"/>
    </source>
</evidence>
<evidence type="ECO:0000313" key="11">
    <source>
        <dbReference type="Proteomes" id="UP000235653"/>
    </source>
</evidence>
<evidence type="ECO:0000256" key="3">
    <source>
        <dbReference type="ARBA" id="ARBA00022485"/>
    </source>
</evidence>
<dbReference type="RefSeq" id="WP_102331460.1">
    <property type="nucleotide sequence ID" value="NZ_CP058566.2"/>
</dbReference>
<dbReference type="PROSITE" id="PS00198">
    <property type="entry name" value="4FE4S_FER_1"/>
    <property type="match status" value="1"/>
</dbReference>
<comment type="cofactor">
    <cofactor evidence="9">
        <name>corrinoid</name>
        <dbReference type="ChEBI" id="CHEBI:33913"/>
    </cofactor>
</comment>
<dbReference type="GO" id="GO:0005886">
    <property type="term" value="C:plasma membrane"/>
    <property type="evidence" value="ECO:0007669"/>
    <property type="project" value="UniProtKB-SubCell"/>
</dbReference>
<comment type="subcellular location">
    <subcellularLocation>
        <location evidence="1">Cell membrane</location>
    </subcellularLocation>
</comment>
<evidence type="ECO:0000256" key="2">
    <source>
        <dbReference type="ARBA" id="ARBA00022475"/>
    </source>
</evidence>
<keyword evidence="7" id="KW-0411">Iron-sulfur</keyword>
<dbReference type="GO" id="GO:0051539">
    <property type="term" value="F:4 iron, 4 sulfur cluster binding"/>
    <property type="evidence" value="ECO:0007669"/>
    <property type="project" value="UniProtKB-KW"/>
</dbReference>
<organism evidence="10 11">
    <name type="scientific">Dehalogenimonas etheniformans</name>
    <dbReference type="NCBI Taxonomy" id="1536648"/>
    <lineage>
        <taxon>Bacteria</taxon>
        <taxon>Bacillati</taxon>
        <taxon>Chloroflexota</taxon>
        <taxon>Dehalococcoidia</taxon>
        <taxon>Dehalococcoidales</taxon>
        <taxon>Dehalococcoidaceae</taxon>
        <taxon>Dehalogenimonas</taxon>
    </lineage>
</organism>
<keyword evidence="8" id="KW-0472">Membrane</keyword>
<dbReference type="GO" id="GO:0046872">
    <property type="term" value="F:metal ion binding"/>
    <property type="evidence" value="ECO:0007669"/>
    <property type="project" value="UniProtKB-KW"/>
</dbReference>
<dbReference type="InterPro" id="IPR017896">
    <property type="entry name" value="4Fe4S_Fe-S-bd"/>
</dbReference>
<dbReference type="NCBIfam" id="TIGR01409">
    <property type="entry name" value="TAT_signal_seq"/>
    <property type="match status" value="1"/>
</dbReference>
<dbReference type="InterPro" id="IPR012832">
    <property type="entry name" value="RDH"/>
</dbReference>
<dbReference type="InterPro" id="IPR006311">
    <property type="entry name" value="TAT_signal"/>
</dbReference>
<dbReference type="InterPro" id="IPR017900">
    <property type="entry name" value="4Fe4S_Fe_S_CS"/>
</dbReference>
<evidence type="ECO:0000256" key="8">
    <source>
        <dbReference type="ARBA" id="ARBA00023136"/>
    </source>
</evidence>
<dbReference type="OrthoDB" id="9803192at2"/>
<proteinExistence type="predicted"/>
<name>A0A2P5PA88_9CHLR</name>
<dbReference type="Proteomes" id="UP000235653">
    <property type="component" value="Unassembled WGS sequence"/>
</dbReference>
<evidence type="ECO:0000256" key="4">
    <source>
        <dbReference type="ARBA" id="ARBA00022723"/>
    </source>
</evidence>
<dbReference type="InterPro" id="IPR028894">
    <property type="entry name" value="RDH_dom"/>
</dbReference>
<keyword evidence="3" id="KW-0004">4Fe-4S</keyword>
<evidence type="ECO:0000256" key="1">
    <source>
        <dbReference type="ARBA" id="ARBA00004236"/>
    </source>
</evidence>
<keyword evidence="5" id="KW-0732">Signal</keyword>
<dbReference type="InterPro" id="IPR019546">
    <property type="entry name" value="TAT_signal_bac_arc"/>
</dbReference>
<comment type="caution">
    <text evidence="10">The sequence shown here is derived from an EMBL/GenBank/DDBJ whole genome shotgun (WGS) entry which is preliminary data.</text>
</comment>